<dbReference type="InterPro" id="IPR003598">
    <property type="entry name" value="Ig_sub2"/>
</dbReference>
<proteinExistence type="predicted"/>
<gene>
    <name evidence="3" type="ORF">CGI_10015922</name>
</gene>
<name>K1PXT3_MAGGI</name>
<dbReference type="InterPro" id="IPR013783">
    <property type="entry name" value="Ig-like_fold"/>
</dbReference>
<evidence type="ECO:0000313" key="3">
    <source>
        <dbReference type="EMBL" id="EKC23909.1"/>
    </source>
</evidence>
<dbReference type="AlphaFoldDB" id="K1PXT3"/>
<dbReference type="PANTHER" id="PTHR10075:SF100">
    <property type="entry name" value="FASCICLIN-2"/>
    <property type="match status" value="1"/>
</dbReference>
<dbReference type="SMART" id="SM00409">
    <property type="entry name" value="IG"/>
    <property type="match status" value="3"/>
</dbReference>
<feature type="domain" description="Ig-like" evidence="2">
    <location>
        <begin position="401"/>
        <end position="485"/>
    </location>
</feature>
<dbReference type="InterPro" id="IPR013098">
    <property type="entry name" value="Ig_I-set"/>
</dbReference>
<dbReference type="SUPFAM" id="SSF48726">
    <property type="entry name" value="Immunoglobulin"/>
    <property type="match status" value="3"/>
</dbReference>
<dbReference type="InterPro" id="IPR003599">
    <property type="entry name" value="Ig_sub"/>
</dbReference>
<dbReference type="Pfam" id="PF07679">
    <property type="entry name" value="I-set"/>
    <property type="match status" value="1"/>
</dbReference>
<dbReference type="InParanoid" id="K1PXT3"/>
<dbReference type="InterPro" id="IPR036179">
    <property type="entry name" value="Ig-like_dom_sf"/>
</dbReference>
<dbReference type="SMART" id="SM00408">
    <property type="entry name" value="IGc2"/>
    <property type="match status" value="3"/>
</dbReference>
<evidence type="ECO:0000259" key="2">
    <source>
        <dbReference type="PROSITE" id="PS50835"/>
    </source>
</evidence>
<dbReference type="GO" id="GO:0007411">
    <property type="term" value="P:axon guidance"/>
    <property type="evidence" value="ECO:0007669"/>
    <property type="project" value="TreeGrafter"/>
</dbReference>
<protein>
    <submittedName>
        <fullName evidence="3">Contactin-5</fullName>
    </submittedName>
</protein>
<dbReference type="EMBL" id="JH819087">
    <property type="protein sequence ID" value="EKC23909.1"/>
    <property type="molecule type" value="Genomic_DNA"/>
</dbReference>
<dbReference type="PANTHER" id="PTHR10075">
    <property type="entry name" value="BASIGIN RELATED"/>
    <property type="match status" value="1"/>
</dbReference>
<dbReference type="GO" id="GO:0005886">
    <property type="term" value="C:plasma membrane"/>
    <property type="evidence" value="ECO:0007669"/>
    <property type="project" value="TreeGrafter"/>
</dbReference>
<dbReference type="PROSITE" id="PS50835">
    <property type="entry name" value="IG_LIKE"/>
    <property type="match status" value="3"/>
</dbReference>
<dbReference type="GO" id="GO:0070593">
    <property type="term" value="P:dendrite self-avoidance"/>
    <property type="evidence" value="ECO:0007669"/>
    <property type="project" value="TreeGrafter"/>
</dbReference>
<dbReference type="GO" id="GO:0098632">
    <property type="term" value="F:cell-cell adhesion mediator activity"/>
    <property type="evidence" value="ECO:0007669"/>
    <property type="project" value="TreeGrafter"/>
</dbReference>
<sequence>MPPKMISVFNNEYFFPRDSILVDSSFKCQAENGQIQYVWKKDGVVVENTQFIPVDNSTGILRFVKIQTEHYGTYQCFASNTYGTSLSTPFNLKESMLGRFPIGGPEEVRCKEFEHCKIQCSGKPTCLPDSQCRVEWKIGEGTKTNVEITKRVGVDGNAAPILPGDNQMRDLVIPVGKDAIFRCEAESLPNEMPPTLPIWNKNGVDLVIAGGKYILAENSQVLTVTDVQKSDTGVYQCLSENSEGVLLKEAILKVIDPITVRKRPLDNYKIAPGDILNLAVVADTDPSLTLQYKWMFNDHQGNESEIKSNEYWKLSWPINKQLTIDVSNVTDPTILVSLAGYYIVKIYHNYDEKVINITVETDVFPTADIVEIMNCKKAVTWTFQRTLICTVIGQDSSQMPPNMTSIFNDEYSFPQDSKLTDAFFNCKAENGRVLYVWKKDGDVVQNTQFVTVNNSVGILKFDKMQNEDYGTYQCFATNDFGTTLSKPFKIMEARLGSFPTSQTEEIKCEEFKHCKVECRHKPTCLPESQCKVEWKIGEGTKTNVEINKRVGVDGNGATAVPKVDPMLVFKENGKALIGEKGVLRCMFSG</sequence>
<dbReference type="Gene3D" id="2.60.40.10">
    <property type="entry name" value="Immunoglobulins"/>
    <property type="match status" value="3"/>
</dbReference>
<feature type="domain" description="Ig-like" evidence="2">
    <location>
        <begin position="3"/>
        <end position="87"/>
    </location>
</feature>
<dbReference type="CDD" id="cd00096">
    <property type="entry name" value="Ig"/>
    <property type="match status" value="1"/>
</dbReference>
<feature type="domain" description="Ig-like" evidence="2">
    <location>
        <begin position="160"/>
        <end position="253"/>
    </location>
</feature>
<accession>K1PXT3</accession>
<reference evidence="3" key="1">
    <citation type="journal article" date="2012" name="Nature">
        <title>The oyster genome reveals stress adaptation and complexity of shell formation.</title>
        <authorList>
            <person name="Zhang G."/>
            <person name="Fang X."/>
            <person name="Guo X."/>
            <person name="Li L."/>
            <person name="Luo R."/>
            <person name="Xu F."/>
            <person name="Yang P."/>
            <person name="Zhang L."/>
            <person name="Wang X."/>
            <person name="Qi H."/>
            <person name="Xiong Z."/>
            <person name="Que H."/>
            <person name="Xie Y."/>
            <person name="Holland P.W."/>
            <person name="Paps J."/>
            <person name="Zhu Y."/>
            <person name="Wu F."/>
            <person name="Chen Y."/>
            <person name="Wang J."/>
            <person name="Peng C."/>
            <person name="Meng J."/>
            <person name="Yang L."/>
            <person name="Liu J."/>
            <person name="Wen B."/>
            <person name="Zhang N."/>
            <person name="Huang Z."/>
            <person name="Zhu Q."/>
            <person name="Feng Y."/>
            <person name="Mount A."/>
            <person name="Hedgecock D."/>
            <person name="Xu Z."/>
            <person name="Liu Y."/>
            <person name="Domazet-Loso T."/>
            <person name="Du Y."/>
            <person name="Sun X."/>
            <person name="Zhang S."/>
            <person name="Liu B."/>
            <person name="Cheng P."/>
            <person name="Jiang X."/>
            <person name="Li J."/>
            <person name="Fan D."/>
            <person name="Wang W."/>
            <person name="Fu W."/>
            <person name="Wang T."/>
            <person name="Wang B."/>
            <person name="Zhang J."/>
            <person name="Peng Z."/>
            <person name="Li Y."/>
            <person name="Li N."/>
            <person name="Wang J."/>
            <person name="Chen M."/>
            <person name="He Y."/>
            <person name="Tan F."/>
            <person name="Song X."/>
            <person name="Zheng Q."/>
            <person name="Huang R."/>
            <person name="Yang H."/>
            <person name="Du X."/>
            <person name="Chen L."/>
            <person name="Yang M."/>
            <person name="Gaffney P.M."/>
            <person name="Wang S."/>
            <person name="Luo L."/>
            <person name="She Z."/>
            <person name="Ming Y."/>
            <person name="Huang W."/>
            <person name="Zhang S."/>
            <person name="Huang B."/>
            <person name="Zhang Y."/>
            <person name="Qu T."/>
            <person name="Ni P."/>
            <person name="Miao G."/>
            <person name="Wang J."/>
            <person name="Wang Q."/>
            <person name="Steinberg C.E."/>
            <person name="Wang H."/>
            <person name="Li N."/>
            <person name="Qian L."/>
            <person name="Zhang G."/>
            <person name="Li Y."/>
            <person name="Yang H."/>
            <person name="Liu X."/>
            <person name="Wang J."/>
            <person name="Yin Y."/>
            <person name="Wang J."/>
        </authorList>
    </citation>
    <scope>NUCLEOTIDE SEQUENCE [LARGE SCALE GENOMIC DNA]</scope>
    <source>
        <strain evidence="3">05x7-T-G4-1.051#20</strain>
    </source>
</reference>
<dbReference type="Pfam" id="PF13927">
    <property type="entry name" value="Ig_3"/>
    <property type="match status" value="2"/>
</dbReference>
<dbReference type="HOGENOM" id="CLU_463259_0_0_1"/>
<organism evidence="3">
    <name type="scientific">Magallana gigas</name>
    <name type="common">Pacific oyster</name>
    <name type="synonym">Crassostrea gigas</name>
    <dbReference type="NCBI Taxonomy" id="29159"/>
    <lineage>
        <taxon>Eukaryota</taxon>
        <taxon>Metazoa</taxon>
        <taxon>Spiralia</taxon>
        <taxon>Lophotrochozoa</taxon>
        <taxon>Mollusca</taxon>
        <taxon>Bivalvia</taxon>
        <taxon>Autobranchia</taxon>
        <taxon>Pteriomorphia</taxon>
        <taxon>Ostreida</taxon>
        <taxon>Ostreoidea</taxon>
        <taxon>Ostreidae</taxon>
        <taxon>Magallana</taxon>
    </lineage>
</organism>
<dbReference type="GO" id="GO:0030424">
    <property type="term" value="C:axon"/>
    <property type="evidence" value="ECO:0007669"/>
    <property type="project" value="TreeGrafter"/>
</dbReference>
<dbReference type="GO" id="GO:0007156">
    <property type="term" value="P:homophilic cell adhesion via plasma membrane adhesion molecules"/>
    <property type="evidence" value="ECO:0007669"/>
    <property type="project" value="TreeGrafter"/>
</dbReference>
<evidence type="ECO:0000256" key="1">
    <source>
        <dbReference type="ARBA" id="ARBA00023319"/>
    </source>
</evidence>
<dbReference type="InterPro" id="IPR007110">
    <property type="entry name" value="Ig-like_dom"/>
</dbReference>
<keyword evidence="1" id="KW-0393">Immunoglobulin domain</keyword>